<sequence length="284" mass="30531">MMNRDNPVWLITGCSTGFGRELAKLVLERGWRAVVTARDPSKVADIAEGHAERALVLPLDVTKRAQIDAAVAQAKAHFGRIDVLVNNAGYGYLAAIEEGEDAAVREMFEANVFGLVDMTKAVLPVMRKQRSGLIVNVSSIGGLTSFAATGYYHGTKYAVEGISESLAVEVKPLGIDVLIVEPGPFRTNWAGPSIKQSATQIEDYASTAGERRKQTAARSGNQAGDPVRAARAIIDAALSDTPPLRLLLGKTALELARKKLDLLRKDFDSWEAITLGADFPEGTK</sequence>
<dbReference type="CDD" id="cd05374">
    <property type="entry name" value="17beta-HSD-like_SDR_c"/>
    <property type="match status" value="1"/>
</dbReference>
<evidence type="ECO:0000313" key="4">
    <source>
        <dbReference type="EMBL" id="SDH94660.1"/>
    </source>
</evidence>
<dbReference type="NCBIfam" id="NF006114">
    <property type="entry name" value="PRK08263.1"/>
    <property type="match status" value="1"/>
</dbReference>
<dbReference type="PANTHER" id="PTHR43976:SF16">
    <property type="entry name" value="SHORT-CHAIN DEHYDROGENASE_REDUCTASE FAMILY PROTEIN"/>
    <property type="match status" value="1"/>
</dbReference>
<protein>
    <submittedName>
        <fullName evidence="4">NADP-dependent 3-hydroxy acid dehydrogenase YdfG</fullName>
    </submittedName>
</protein>
<dbReference type="Pfam" id="PF00106">
    <property type="entry name" value="adh_short"/>
    <property type="match status" value="1"/>
</dbReference>
<evidence type="ECO:0000256" key="3">
    <source>
        <dbReference type="RuleBase" id="RU000363"/>
    </source>
</evidence>
<gene>
    <name evidence="4" type="ORF">SAMN05216466_11540</name>
</gene>
<evidence type="ECO:0000313" key="5">
    <source>
        <dbReference type="Proteomes" id="UP000199706"/>
    </source>
</evidence>
<dbReference type="InterPro" id="IPR002347">
    <property type="entry name" value="SDR_fam"/>
</dbReference>
<comment type="similarity">
    <text evidence="1 3">Belongs to the short-chain dehydrogenases/reductases (SDR) family.</text>
</comment>
<dbReference type="Gene3D" id="3.40.50.720">
    <property type="entry name" value="NAD(P)-binding Rossmann-like Domain"/>
    <property type="match status" value="1"/>
</dbReference>
<dbReference type="PANTHER" id="PTHR43976">
    <property type="entry name" value="SHORT CHAIN DEHYDROGENASE"/>
    <property type="match status" value="1"/>
</dbReference>
<dbReference type="PRINTS" id="PR00081">
    <property type="entry name" value="GDHRDH"/>
</dbReference>
<name>A0A1G8GK17_9BURK</name>
<dbReference type="InterPro" id="IPR051911">
    <property type="entry name" value="SDR_oxidoreductase"/>
</dbReference>
<dbReference type="GO" id="GO:0016491">
    <property type="term" value="F:oxidoreductase activity"/>
    <property type="evidence" value="ECO:0007669"/>
    <property type="project" value="UniProtKB-KW"/>
</dbReference>
<dbReference type="EMBL" id="FNCJ01000015">
    <property type="protein sequence ID" value="SDH94660.1"/>
    <property type="molecule type" value="Genomic_DNA"/>
</dbReference>
<reference evidence="4 5" key="1">
    <citation type="submission" date="2016-10" db="EMBL/GenBank/DDBJ databases">
        <authorList>
            <person name="de Groot N.N."/>
        </authorList>
    </citation>
    <scope>NUCLEOTIDE SEQUENCE [LARGE SCALE GENOMIC DNA]</scope>
    <source>
        <strain evidence="4 5">LMG 2247</strain>
    </source>
</reference>
<evidence type="ECO:0000256" key="2">
    <source>
        <dbReference type="ARBA" id="ARBA00023002"/>
    </source>
</evidence>
<accession>A0A1G8GK17</accession>
<organism evidence="4 5">
    <name type="scientific">Paraburkholderia phenazinium</name>
    <dbReference type="NCBI Taxonomy" id="60549"/>
    <lineage>
        <taxon>Bacteria</taxon>
        <taxon>Pseudomonadati</taxon>
        <taxon>Pseudomonadota</taxon>
        <taxon>Betaproteobacteria</taxon>
        <taxon>Burkholderiales</taxon>
        <taxon>Burkholderiaceae</taxon>
        <taxon>Paraburkholderia</taxon>
    </lineage>
</organism>
<dbReference type="RefSeq" id="WP_090689143.1">
    <property type="nucleotide sequence ID" value="NZ_CADERL010000029.1"/>
</dbReference>
<proteinExistence type="inferred from homology"/>
<dbReference type="SUPFAM" id="SSF51735">
    <property type="entry name" value="NAD(P)-binding Rossmann-fold domains"/>
    <property type="match status" value="1"/>
</dbReference>
<dbReference type="InterPro" id="IPR036291">
    <property type="entry name" value="NAD(P)-bd_dom_sf"/>
</dbReference>
<dbReference type="AlphaFoldDB" id="A0A1G8GK17"/>
<evidence type="ECO:0000256" key="1">
    <source>
        <dbReference type="ARBA" id="ARBA00006484"/>
    </source>
</evidence>
<dbReference type="PRINTS" id="PR00080">
    <property type="entry name" value="SDRFAMILY"/>
</dbReference>
<keyword evidence="2" id="KW-0560">Oxidoreductase</keyword>
<dbReference type="NCBIfam" id="NF004824">
    <property type="entry name" value="PRK06180.1"/>
    <property type="match status" value="1"/>
</dbReference>
<dbReference type="OrthoDB" id="9789083at2"/>
<dbReference type="Proteomes" id="UP000199706">
    <property type="component" value="Unassembled WGS sequence"/>
</dbReference>